<evidence type="ECO:0000256" key="4">
    <source>
        <dbReference type="ARBA" id="ARBA00022694"/>
    </source>
</evidence>
<evidence type="ECO:0000256" key="8">
    <source>
        <dbReference type="ARBA" id="ARBA00048366"/>
    </source>
</evidence>
<dbReference type="InterPro" id="IPR017945">
    <property type="entry name" value="DHBP_synth_RibB-like_a/b_dom"/>
</dbReference>
<dbReference type="GO" id="GO:0005737">
    <property type="term" value="C:cytoplasm"/>
    <property type="evidence" value="ECO:0007669"/>
    <property type="project" value="UniProtKB-SubCell"/>
</dbReference>
<dbReference type="Proteomes" id="UP000565262">
    <property type="component" value="Unassembled WGS sequence"/>
</dbReference>
<dbReference type="PROSITE" id="PS51163">
    <property type="entry name" value="YRDC"/>
    <property type="match status" value="1"/>
</dbReference>
<keyword evidence="3 9" id="KW-0808">Transferase</keyword>
<dbReference type="EC" id="2.7.7.87" evidence="9"/>
<evidence type="ECO:0000259" key="10">
    <source>
        <dbReference type="PROSITE" id="PS51163"/>
    </source>
</evidence>
<dbReference type="PANTHER" id="PTHR17490">
    <property type="entry name" value="SUA5"/>
    <property type="match status" value="1"/>
</dbReference>
<dbReference type="GO" id="GO:0002949">
    <property type="term" value="P:tRNA threonylcarbamoyladenosine modification"/>
    <property type="evidence" value="ECO:0007669"/>
    <property type="project" value="UniProtKB-UniRule"/>
</dbReference>
<dbReference type="Pfam" id="PF01300">
    <property type="entry name" value="Sua5_yciO_yrdC"/>
    <property type="match status" value="1"/>
</dbReference>
<dbReference type="HAMAP" id="MF_01852">
    <property type="entry name" value="TsaC"/>
    <property type="match status" value="1"/>
</dbReference>
<dbReference type="GO" id="GO:0005524">
    <property type="term" value="F:ATP binding"/>
    <property type="evidence" value="ECO:0007669"/>
    <property type="project" value="UniProtKB-UniRule"/>
</dbReference>
<feature type="domain" description="YrdC-like" evidence="10">
    <location>
        <begin position="1"/>
        <end position="179"/>
    </location>
</feature>
<keyword evidence="12" id="KW-1185">Reference proteome</keyword>
<comment type="similarity">
    <text evidence="9">Belongs to the SUA5 family. TsaC subfamily.</text>
</comment>
<proteinExistence type="inferred from homology"/>
<evidence type="ECO:0000256" key="9">
    <source>
        <dbReference type="HAMAP-Rule" id="MF_01852"/>
    </source>
</evidence>
<dbReference type="GO" id="GO:0061710">
    <property type="term" value="F:L-threonylcarbamoyladenylate synthase"/>
    <property type="evidence" value="ECO:0007669"/>
    <property type="project" value="UniProtKB-EC"/>
</dbReference>
<organism evidence="11 12">
    <name type="scientific">Oceanospirillum sediminis</name>
    <dbReference type="NCBI Taxonomy" id="2760088"/>
    <lineage>
        <taxon>Bacteria</taxon>
        <taxon>Pseudomonadati</taxon>
        <taxon>Pseudomonadota</taxon>
        <taxon>Gammaproteobacteria</taxon>
        <taxon>Oceanospirillales</taxon>
        <taxon>Oceanospirillaceae</taxon>
        <taxon>Oceanospirillum</taxon>
    </lineage>
</organism>
<evidence type="ECO:0000256" key="6">
    <source>
        <dbReference type="ARBA" id="ARBA00022741"/>
    </source>
</evidence>
<dbReference type="FunFam" id="3.90.870.10:FF:000004">
    <property type="entry name" value="Threonylcarbamoyl-AMP synthase"/>
    <property type="match status" value="1"/>
</dbReference>
<comment type="function">
    <text evidence="9">Required for the formation of a threonylcarbamoyl group on adenosine at position 37 (t(6)A37) in tRNAs that read codons beginning with adenine. Catalyzes the conversion of L-threonine, HCO(3)(-)/CO(2) and ATP to give threonylcarbamoyl-AMP (TC-AMP) as the acyladenylate intermediate, with the release of diphosphate.</text>
</comment>
<gene>
    <name evidence="9" type="primary">tsaC</name>
    <name evidence="11" type="ORF">H4O21_22335</name>
</gene>
<comment type="catalytic activity">
    <reaction evidence="8 9">
        <text>L-threonine + hydrogencarbonate + ATP = L-threonylcarbamoyladenylate + diphosphate + H2O</text>
        <dbReference type="Rhea" id="RHEA:36407"/>
        <dbReference type="ChEBI" id="CHEBI:15377"/>
        <dbReference type="ChEBI" id="CHEBI:17544"/>
        <dbReference type="ChEBI" id="CHEBI:30616"/>
        <dbReference type="ChEBI" id="CHEBI:33019"/>
        <dbReference type="ChEBI" id="CHEBI:57926"/>
        <dbReference type="ChEBI" id="CHEBI:73682"/>
        <dbReference type="EC" id="2.7.7.87"/>
    </reaction>
</comment>
<dbReference type="GO" id="GO:0006450">
    <property type="term" value="P:regulation of translational fidelity"/>
    <property type="evidence" value="ECO:0007669"/>
    <property type="project" value="TreeGrafter"/>
</dbReference>
<dbReference type="GO" id="GO:0000049">
    <property type="term" value="F:tRNA binding"/>
    <property type="evidence" value="ECO:0007669"/>
    <property type="project" value="TreeGrafter"/>
</dbReference>
<evidence type="ECO:0000256" key="7">
    <source>
        <dbReference type="ARBA" id="ARBA00022840"/>
    </source>
</evidence>
<comment type="subcellular location">
    <subcellularLocation>
        <location evidence="1 9">Cytoplasm</location>
    </subcellularLocation>
</comment>
<comment type="caution">
    <text evidence="11">The sequence shown here is derived from an EMBL/GenBank/DDBJ whole genome shotgun (WGS) entry which is preliminary data.</text>
</comment>
<dbReference type="GO" id="GO:0003725">
    <property type="term" value="F:double-stranded RNA binding"/>
    <property type="evidence" value="ECO:0007669"/>
    <property type="project" value="InterPro"/>
</dbReference>
<evidence type="ECO:0000256" key="2">
    <source>
        <dbReference type="ARBA" id="ARBA00022490"/>
    </source>
</evidence>
<reference evidence="11 12" key="1">
    <citation type="submission" date="2020-08" db="EMBL/GenBank/DDBJ databases">
        <title>Oceanospirillum sp. nov. isolated from marine sediment.</title>
        <authorList>
            <person name="Ji X."/>
        </authorList>
    </citation>
    <scope>NUCLEOTIDE SEQUENCE [LARGE SCALE GENOMIC DNA]</scope>
    <source>
        <strain evidence="11 12">D5</strain>
    </source>
</reference>
<keyword evidence="4 9" id="KW-0819">tRNA processing</keyword>
<name>A0A839IX38_9GAMM</name>
<dbReference type="Gene3D" id="3.90.870.10">
    <property type="entry name" value="DHBP synthase"/>
    <property type="match status" value="1"/>
</dbReference>
<evidence type="ECO:0000256" key="1">
    <source>
        <dbReference type="ARBA" id="ARBA00004496"/>
    </source>
</evidence>
<dbReference type="PANTHER" id="PTHR17490:SF18">
    <property type="entry name" value="THREONYLCARBAMOYL-AMP SYNTHASE"/>
    <property type="match status" value="1"/>
</dbReference>
<keyword evidence="5 9" id="KW-0548">Nucleotidyltransferase</keyword>
<keyword evidence="6 9" id="KW-0547">Nucleotide-binding</keyword>
<evidence type="ECO:0000313" key="12">
    <source>
        <dbReference type="Proteomes" id="UP000565262"/>
    </source>
</evidence>
<dbReference type="InterPro" id="IPR050156">
    <property type="entry name" value="TC-AMP_synthase_SUA5"/>
</dbReference>
<keyword evidence="7 9" id="KW-0067">ATP-binding</keyword>
<dbReference type="EMBL" id="JACJFM010000051">
    <property type="protein sequence ID" value="MBB1489352.1"/>
    <property type="molecule type" value="Genomic_DNA"/>
</dbReference>
<protein>
    <recommendedName>
        <fullName evidence="9">Threonylcarbamoyl-AMP synthase</fullName>
        <shortName evidence="9">TC-AMP synthase</shortName>
        <ecNumber evidence="9">2.7.7.87</ecNumber>
    </recommendedName>
    <alternativeName>
        <fullName evidence="9">L-threonylcarbamoyladenylate synthase</fullName>
    </alternativeName>
    <alternativeName>
        <fullName evidence="9">t(6)A37 threonylcarbamoyladenosine biosynthesis protein TsaC</fullName>
    </alternativeName>
    <alternativeName>
        <fullName evidence="9">tRNA threonylcarbamoyladenosine biosynthesis protein TsaC</fullName>
    </alternativeName>
</protein>
<evidence type="ECO:0000256" key="5">
    <source>
        <dbReference type="ARBA" id="ARBA00022695"/>
    </source>
</evidence>
<evidence type="ECO:0000313" key="11">
    <source>
        <dbReference type="EMBL" id="MBB1489352.1"/>
    </source>
</evidence>
<sequence length="179" mass="18937">MEQAVHTLQQGGVIAYPTEAVWGVGCDPANTQALEKLMALKARDPNKGVILIAASTDQVLPLMTEITPEQQGRLDETWPGPNTWLVPPSGRVHSLVKGQHPLVAVRVTAHPLVQALCQAFGGAIVSTSANLAGEAPAMSAQQVTDYFGEQLDFILPGELGGADNPSTIRNLLTGETLRP</sequence>
<evidence type="ECO:0000256" key="3">
    <source>
        <dbReference type="ARBA" id="ARBA00022679"/>
    </source>
</evidence>
<dbReference type="InterPro" id="IPR023535">
    <property type="entry name" value="TC-AMP_synthase"/>
</dbReference>
<dbReference type="SUPFAM" id="SSF55821">
    <property type="entry name" value="YrdC/RibB"/>
    <property type="match status" value="1"/>
</dbReference>
<dbReference type="AlphaFoldDB" id="A0A839IX38"/>
<accession>A0A839IX38</accession>
<keyword evidence="2 9" id="KW-0963">Cytoplasm</keyword>
<dbReference type="InterPro" id="IPR006070">
    <property type="entry name" value="Sua5-like_dom"/>
</dbReference>